<dbReference type="PANTHER" id="PTHR47219">
    <property type="entry name" value="RAB GTPASE-ACTIVATING PROTEIN 1-LIKE"/>
    <property type="match status" value="1"/>
</dbReference>
<evidence type="ECO:0000259" key="1">
    <source>
        <dbReference type="Pfam" id="PF00566"/>
    </source>
</evidence>
<dbReference type="Proteomes" id="UP000887565">
    <property type="component" value="Unplaced"/>
</dbReference>
<accession>A0A915L1W5</accession>
<protein>
    <recommendedName>
        <fullName evidence="1">Rab-GAP TBC domain-containing protein</fullName>
    </recommendedName>
</protein>
<sequence>MHEQYAEYMRGNSPHEKVIRRDVSRTYPEHEFFREANGRGQTSLFNVMKGMVDVSANNRHF</sequence>
<dbReference type="Pfam" id="PF00566">
    <property type="entry name" value="RabGAP-TBC"/>
    <property type="match status" value="1"/>
</dbReference>
<evidence type="ECO:0000313" key="2">
    <source>
        <dbReference type="Proteomes" id="UP000887565"/>
    </source>
</evidence>
<dbReference type="Gene3D" id="1.10.8.270">
    <property type="entry name" value="putative rabgap domain of human tbc1 domain family member 14 like domains"/>
    <property type="match status" value="1"/>
</dbReference>
<dbReference type="PANTHER" id="PTHR47219:SF22">
    <property type="entry name" value="RAB-GAP TBC DOMAIN-CONTAINING PROTEIN"/>
    <property type="match status" value="1"/>
</dbReference>
<reference evidence="3" key="1">
    <citation type="submission" date="2022-11" db="UniProtKB">
        <authorList>
            <consortium name="WormBaseParasite"/>
        </authorList>
    </citation>
    <scope>IDENTIFICATION</scope>
</reference>
<dbReference type="GO" id="GO:0005096">
    <property type="term" value="F:GTPase activator activity"/>
    <property type="evidence" value="ECO:0007669"/>
    <property type="project" value="TreeGrafter"/>
</dbReference>
<keyword evidence="2" id="KW-1185">Reference proteome</keyword>
<feature type="domain" description="Rab-GAP TBC" evidence="1">
    <location>
        <begin position="4"/>
        <end position="49"/>
    </location>
</feature>
<dbReference type="InterPro" id="IPR050302">
    <property type="entry name" value="Rab_GAP_TBC_domain"/>
</dbReference>
<dbReference type="GO" id="GO:0031267">
    <property type="term" value="F:small GTPase binding"/>
    <property type="evidence" value="ECO:0007669"/>
    <property type="project" value="TreeGrafter"/>
</dbReference>
<dbReference type="InterPro" id="IPR000195">
    <property type="entry name" value="Rab-GAP-TBC_dom"/>
</dbReference>
<dbReference type="AlphaFoldDB" id="A0A915L1W5"/>
<dbReference type="WBParaSite" id="nRc.2.0.1.t45144-RA">
    <property type="protein sequence ID" value="nRc.2.0.1.t45144-RA"/>
    <property type="gene ID" value="nRc.2.0.1.g45144"/>
</dbReference>
<dbReference type="SUPFAM" id="SSF47923">
    <property type="entry name" value="Ypt/Rab-GAP domain of gyp1p"/>
    <property type="match status" value="1"/>
</dbReference>
<evidence type="ECO:0000313" key="3">
    <source>
        <dbReference type="WBParaSite" id="nRc.2.0.1.t45144-RA"/>
    </source>
</evidence>
<organism evidence="2 3">
    <name type="scientific">Romanomermis culicivorax</name>
    <name type="common">Nematode worm</name>
    <dbReference type="NCBI Taxonomy" id="13658"/>
    <lineage>
        <taxon>Eukaryota</taxon>
        <taxon>Metazoa</taxon>
        <taxon>Ecdysozoa</taxon>
        <taxon>Nematoda</taxon>
        <taxon>Enoplea</taxon>
        <taxon>Dorylaimia</taxon>
        <taxon>Mermithida</taxon>
        <taxon>Mermithoidea</taxon>
        <taxon>Mermithidae</taxon>
        <taxon>Romanomermis</taxon>
    </lineage>
</organism>
<dbReference type="InterPro" id="IPR035969">
    <property type="entry name" value="Rab-GAP_TBC_sf"/>
</dbReference>
<name>A0A915L1W5_ROMCU</name>
<proteinExistence type="predicted"/>